<evidence type="ECO:0000256" key="6">
    <source>
        <dbReference type="ARBA" id="ARBA00023136"/>
    </source>
</evidence>
<dbReference type="PRINTS" id="PR00812">
    <property type="entry name" value="BCTERIALGSPF"/>
</dbReference>
<keyword evidence="5 8" id="KW-1133">Transmembrane helix</keyword>
<evidence type="ECO:0000256" key="8">
    <source>
        <dbReference type="SAM" id="Phobius"/>
    </source>
</evidence>
<reference evidence="10 11" key="1">
    <citation type="journal article" date="2016" name="Environ. Microbiol.">
        <title>Genomic resolution of a cold subsurface aquifer community provides metabolic insights for novel microbes adapted to high CO concentrations.</title>
        <authorList>
            <person name="Probst A.J."/>
            <person name="Castelle C.J."/>
            <person name="Singh A."/>
            <person name="Brown C.T."/>
            <person name="Anantharaman K."/>
            <person name="Sharon I."/>
            <person name="Hug L.A."/>
            <person name="Burstein D."/>
            <person name="Emerson J.B."/>
            <person name="Thomas B.C."/>
            <person name="Banfield J.F."/>
        </authorList>
    </citation>
    <scope>NUCLEOTIDE SEQUENCE [LARGE SCALE GENOMIC DNA]</scope>
    <source>
        <strain evidence="10">CG1_02_42_45</strain>
    </source>
</reference>
<name>A0A1J4RS36_9BACT</name>
<dbReference type="EMBL" id="MNUJ01000024">
    <property type="protein sequence ID" value="OIN89832.1"/>
    <property type="molecule type" value="Genomic_DNA"/>
</dbReference>
<dbReference type="InterPro" id="IPR003004">
    <property type="entry name" value="GspF/PilC"/>
</dbReference>
<comment type="caution">
    <text evidence="10">The sequence shown here is derived from an EMBL/GenBank/DDBJ whole genome shotgun (WGS) entry which is preliminary data.</text>
</comment>
<evidence type="ECO:0000313" key="10">
    <source>
        <dbReference type="EMBL" id="OIN89832.1"/>
    </source>
</evidence>
<keyword evidence="6 8" id="KW-0472">Membrane</keyword>
<feature type="transmembrane region" description="Helical" evidence="8">
    <location>
        <begin position="376"/>
        <end position="397"/>
    </location>
</feature>
<dbReference type="Gene3D" id="1.20.81.30">
    <property type="entry name" value="Type II secretion system (T2SS), domain F"/>
    <property type="match status" value="2"/>
</dbReference>
<evidence type="ECO:0000256" key="5">
    <source>
        <dbReference type="ARBA" id="ARBA00022989"/>
    </source>
</evidence>
<gene>
    <name evidence="10" type="ORF">AUJ40_01230</name>
</gene>
<dbReference type="PANTHER" id="PTHR30012">
    <property type="entry name" value="GENERAL SECRETION PATHWAY PROTEIN"/>
    <property type="match status" value="1"/>
</dbReference>
<evidence type="ECO:0000256" key="2">
    <source>
        <dbReference type="ARBA" id="ARBA00005745"/>
    </source>
</evidence>
<feature type="domain" description="Type II secretion system protein GspF" evidence="9">
    <location>
        <begin position="269"/>
        <end position="395"/>
    </location>
</feature>
<evidence type="ECO:0000256" key="7">
    <source>
        <dbReference type="SAM" id="MobiDB-lite"/>
    </source>
</evidence>
<comment type="subcellular location">
    <subcellularLocation>
        <location evidence="1">Cell membrane</location>
        <topology evidence="1">Multi-pass membrane protein</topology>
    </subcellularLocation>
</comment>
<keyword evidence="3" id="KW-1003">Cell membrane</keyword>
<organism evidence="10 11">
    <name type="scientific">Candidatus Berkelbacteria bacterium CG1_02_42_45</name>
    <dbReference type="NCBI Taxonomy" id="1805036"/>
    <lineage>
        <taxon>Bacteria</taxon>
        <taxon>Candidatus Berkelbacteria</taxon>
    </lineage>
</organism>
<proteinExistence type="inferred from homology"/>
<keyword evidence="4 8" id="KW-0812">Transmembrane</keyword>
<dbReference type="InterPro" id="IPR018076">
    <property type="entry name" value="T2SS_GspF_dom"/>
</dbReference>
<protein>
    <recommendedName>
        <fullName evidence="9">Type II secretion system protein GspF domain-containing protein</fullName>
    </recommendedName>
</protein>
<accession>A0A1J4RS36</accession>
<evidence type="ECO:0000256" key="1">
    <source>
        <dbReference type="ARBA" id="ARBA00004651"/>
    </source>
</evidence>
<feature type="transmembrane region" description="Helical" evidence="8">
    <location>
        <begin position="167"/>
        <end position="188"/>
    </location>
</feature>
<evidence type="ECO:0000259" key="9">
    <source>
        <dbReference type="Pfam" id="PF00482"/>
    </source>
</evidence>
<feature type="domain" description="Type II secretion system protein GspF" evidence="9">
    <location>
        <begin position="68"/>
        <end position="189"/>
    </location>
</feature>
<evidence type="ECO:0000256" key="3">
    <source>
        <dbReference type="ARBA" id="ARBA00022475"/>
    </source>
</evidence>
<feature type="transmembrane region" description="Helical" evidence="8">
    <location>
        <begin position="219"/>
        <end position="238"/>
    </location>
</feature>
<dbReference type="InterPro" id="IPR042094">
    <property type="entry name" value="T2SS_GspF_sf"/>
</dbReference>
<dbReference type="AlphaFoldDB" id="A0A1J4RS36"/>
<dbReference type="Pfam" id="PF00482">
    <property type="entry name" value="T2SSF"/>
    <property type="match status" value="2"/>
</dbReference>
<sequence>MEKDKLQIETEKKLPEEVDKSAAIAENPPPKNQPEESKESEKEPKEKAKRGKNFLLFGISLNEKVFLAKHLSTILKAGMDLPESLRIVQRQLHGGLKNVLGDVSAKVEGGKSLNVALSEYPNVFDPLFINMVKVGEKSGTLDQSLHYLSIQLSKDAKLISKVKSAALYPLIVLSAAVVVGGGVSYFVLPKLTKLFTSFKADLPLATKILLAISNNLQHYGLWWLAGIILAIILFSVLLRVRFFRAIWNNVTLHTPVAGKIIISLNLARFSLTLGTLLKSGVAIDDALGITKEAITSIPYQKTIKMVLDTVSTGKTITESLDQADRRKRLFPPTVRAMIDVGERTGSLYNSLLYISEFYEEEVDNMTKDMATTLEPILLLIIAFVVAFVAIAIISPMYQVLNVIK</sequence>
<dbReference type="GO" id="GO:0005886">
    <property type="term" value="C:plasma membrane"/>
    <property type="evidence" value="ECO:0007669"/>
    <property type="project" value="UniProtKB-SubCell"/>
</dbReference>
<feature type="compositionally biased region" description="Basic and acidic residues" evidence="7">
    <location>
        <begin position="1"/>
        <end position="20"/>
    </location>
</feature>
<dbReference type="PANTHER" id="PTHR30012:SF0">
    <property type="entry name" value="TYPE II SECRETION SYSTEM PROTEIN F-RELATED"/>
    <property type="match status" value="1"/>
</dbReference>
<feature type="compositionally biased region" description="Basic and acidic residues" evidence="7">
    <location>
        <begin position="33"/>
        <end position="46"/>
    </location>
</feature>
<dbReference type="Proteomes" id="UP000182753">
    <property type="component" value="Unassembled WGS sequence"/>
</dbReference>
<evidence type="ECO:0000313" key="11">
    <source>
        <dbReference type="Proteomes" id="UP000182753"/>
    </source>
</evidence>
<dbReference type="GO" id="GO:0015628">
    <property type="term" value="P:protein secretion by the type II secretion system"/>
    <property type="evidence" value="ECO:0007669"/>
    <property type="project" value="TreeGrafter"/>
</dbReference>
<evidence type="ECO:0000256" key="4">
    <source>
        <dbReference type="ARBA" id="ARBA00022692"/>
    </source>
</evidence>
<feature type="region of interest" description="Disordered" evidence="7">
    <location>
        <begin position="1"/>
        <end position="47"/>
    </location>
</feature>
<comment type="similarity">
    <text evidence="2">Belongs to the GSP F family.</text>
</comment>